<protein>
    <recommendedName>
        <fullName evidence="2">UspA domain-containing protein</fullName>
    </recommendedName>
</protein>
<dbReference type="PANTHER" id="PTHR46268:SF6">
    <property type="entry name" value="UNIVERSAL STRESS PROTEIN UP12"/>
    <property type="match status" value="1"/>
</dbReference>
<sequence>MGHRILVPLDGTRLARSVLPWADLFAQALYAETELMRVVEPLGEVSASMGRLADHEILERATEDALASLRADQSEIHGRAASIHVMRGEVSETIADRANALQVSLIIMASHSRAEPARTIIGSNVASVIHRSKVPVLVIRPNLPRPATMPTHVLLAQDGSELAAAVLPEIVPLAQQLGWTLVLFRAVELPPPRLAFQGGSIPLGHVPDDAPVAALDNLEQLSEEAGKSGVRTEIRFGSGDPATAICEAAREAGCGLIALGTHGREGLPRLVLGSVTEGVIQAASVPVLTFRPESDVFTLV</sequence>
<comment type="caution">
    <text evidence="3">The sequence shown here is derived from an EMBL/GenBank/DDBJ whole genome shotgun (WGS) entry which is preliminary data.</text>
</comment>
<evidence type="ECO:0000259" key="2">
    <source>
        <dbReference type="Pfam" id="PF00582"/>
    </source>
</evidence>
<dbReference type="InterPro" id="IPR014729">
    <property type="entry name" value="Rossmann-like_a/b/a_fold"/>
</dbReference>
<reference evidence="3 4" key="1">
    <citation type="journal article" date="2016" name="Nat. Commun.">
        <title>Thousands of microbial genomes shed light on interconnected biogeochemical processes in an aquifer system.</title>
        <authorList>
            <person name="Anantharaman K."/>
            <person name="Brown C.T."/>
            <person name="Hug L.A."/>
            <person name="Sharon I."/>
            <person name="Castelle C.J."/>
            <person name="Probst A.J."/>
            <person name="Thomas B.C."/>
            <person name="Singh A."/>
            <person name="Wilkins M.J."/>
            <person name="Karaoz U."/>
            <person name="Brodie E.L."/>
            <person name="Williams K.H."/>
            <person name="Hubbard S.S."/>
            <person name="Banfield J.F."/>
        </authorList>
    </citation>
    <scope>NUCLEOTIDE SEQUENCE [LARGE SCALE GENOMIC DNA]</scope>
    <source>
        <strain evidence="4">RIFCSPLOWO2_12_FULL_64_10</strain>
    </source>
</reference>
<dbReference type="PANTHER" id="PTHR46268">
    <property type="entry name" value="STRESS RESPONSE PROTEIN NHAX"/>
    <property type="match status" value="1"/>
</dbReference>
<evidence type="ECO:0000313" key="4">
    <source>
        <dbReference type="Proteomes" id="UP000178606"/>
    </source>
</evidence>
<feature type="domain" description="UspA" evidence="2">
    <location>
        <begin position="151"/>
        <end position="291"/>
    </location>
</feature>
<dbReference type="SUPFAM" id="SSF52402">
    <property type="entry name" value="Adenine nucleotide alpha hydrolases-like"/>
    <property type="match status" value="2"/>
</dbReference>
<feature type="domain" description="UspA" evidence="2">
    <location>
        <begin position="3"/>
        <end position="140"/>
    </location>
</feature>
<evidence type="ECO:0000313" key="3">
    <source>
        <dbReference type="EMBL" id="OGG55794.1"/>
    </source>
</evidence>
<proteinExistence type="inferred from homology"/>
<dbReference type="AlphaFoldDB" id="A0A1F6D2X9"/>
<dbReference type="PRINTS" id="PR01438">
    <property type="entry name" value="UNVRSLSTRESS"/>
</dbReference>
<evidence type="ECO:0000256" key="1">
    <source>
        <dbReference type="ARBA" id="ARBA00008791"/>
    </source>
</evidence>
<name>A0A1F6D2X9_HANXR</name>
<dbReference type="EMBL" id="MFKF01000060">
    <property type="protein sequence ID" value="OGG55794.1"/>
    <property type="molecule type" value="Genomic_DNA"/>
</dbReference>
<dbReference type="Pfam" id="PF00582">
    <property type="entry name" value="Usp"/>
    <property type="match status" value="2"/>
</dbReference>
<gene>
    <name evidence="3" type="ORF">A3F84_04380</name>
</gene>
<dbReference type="InterPro" id="IPR006016">
    <property type="entry name" value="UspA"/>
</dbReference>
<dbReference type="InterPro" id="IPR006015">
    <property type="entry name" value="Universal_stress_UspA"/>
</dbReference>
<organism evidence="3 4">
    <name type="scientific">Handelsmanbacteria sp. (strain RIFCSPLOWO2_12_FULL_64_10)</name>
    <dbReference type="NCBI Taxonomy" id="1817868"/>
    <lineage>
        <taxon>Bacteria</taxon>
        <taxon>Candidatus Handelsmaniibacteriota</taxon>
    </lineage>
</organism>
<accession>A0A1F6D2X9</accession>
<dbReference type="Gene3D" id="3.40.50.620">
    <property type="entry name" value="HUPs"/>
    <property type="match status" value="2"/>
</dbReference>
<dbReference type="Proteomes" id="UP000178606">
    <property type="component" value="Unassembled WGS sequence"/>
</dbReference>
<comment type="similarity">
    <text evidence="1">Belongs to the universal stress protein A family.</text>
</comment>
<dbReference type="CDD" id="cd00293">
    <property type="entry name" value="USP-like"/>
    <property type="match status" value="2"/>
</dbReference>